<evidence type="ECO:0000256" key="3">
    <source>
        <dbReference type="ARBA" id="ARBA00022723"/>
    </source>
</evidence>
<dbReference type="PROSITE" id="PS51918">
    <property type="entry name" value="RADICAL_SAM"/>
    <property type="match status" value="1"/>
</dbReference>
<comment type="cofactor">
    <cofactor evidence="1">
        <name>[4Fe-4S] cluster</name>
        <dbReference type="ChEBI" id="CHEBI:49883"/>
    </cofactor>
</comment>
<dbReference type="SFLD" id="SFLDG01082">
    <property type="entry name" value="B12-binding_domain_containing"/>
    <property type="match status" value="1"/>
</dbReference>
<evidence type="ECO:0000256" key="2">
    <source>
        <dbReference type="ARBA" id="ARBA00022691"/>
    </source>
</evidence>
<dbReference type="PANTHER" id="PTHR43409:SF4">
    <property type="entry name" value="RADICAL SAM SUPERFAMILY PROTEIN"/>
    <property type="match status" value="1"/>
</dbReference>
<evidence type="ECO:0000256" key="4">
    <source>
        <dbReference type="ARBA" id="ARBA00023004"/>
    </source>
</evidence>
<keyword evidence="2" id="KW-0949">S-adenosyl-L-methionine</keyword>
<dbReference type="InterPro" id="IPR051198">
    <property type="entry name" value="BchE-like"/>
</dbReference>
<sequence>MPLFRPPSEGDHLIVQATLGCGYNQCSFCSMYKGKPYRARPLDEVFAHMEALAQAWRGRTDQVRRVFLADGDAFGLPSAHLLAIATRLRVLFPHLARLSAYATPLNILKKSDEELARLKAAGLGLLYVGIESGAAEVLRRVAKGITPDGLAEALTRARAAGIKLSATVILGLGGRAFSARHAAETAALVNRAPPHYLSTLQLFLQPEAEAGFLGRWDGDFTPLDDDGVLAEQRALLTALAPPAPVIFRSNHASNCLALAGTLPKDGPRLLAEIAAAQGGRGPLRPAWMRGL</sequence>
<dbReference type="GO" id="GO:0051536">
    <property type="term" value="F:iron-sulfur cluster binding"/>
    <property type="evidence" value="ECO:0007669"/>
    <property type="project" value="UniProtKB-KW"/>
</dbReference>
<proteinExistence type="predicted"/>
<protein>
    <submittedName>
        <fullName evidence="7">Coproporphyrinogen III oxidase</fullName>
    </submittedName>
</protein>
<accession>A0A1J5RMA8</accession>
<keyword evidence="5" id="KW-0411">Iron-sulfur</keyword>
<organism evidence="7">
    <name type="scientific">mine drainage metagenome</name>
    <dbReference type="NCBI Taxonomy" id="410659"/>
    <lineage>
        <taxon>unclassified sequences</taxon>
        <taxon>metagenomes</taxon>
        <taxon>ecological metagenomes</taxon>
    </lineage>
</organism>
<evidence type="ECO:0000313" key="7">
    <source>
        <dbReference type="EMBL" id="OIQ97158.1"/>
    </source>
</evidence>
<dbReference type="PANTHER" id="PTHR43409">
    <property type="entry name" value="ANAEROBIC MAGNESIUM-PROTOPORPHYRIN IX MONOMETHYL ESTER CYCLASE-RELATED"/>
    <property type="match status" value="1"/>
</dbReference>
<dbReference type="CDD" id="cd01335">
    <property type="entry name" value="Radical_SAM"/>
    <property type="match status" value="1"/>
</dbReference>
<dbReference type="SFLD" id="SFLDG01095">
    <property type="entry name" value="Uncharacterised_Radical_SAM_Su"/>
    <property type="match status" value="1"/>
</dbReference>
<dbReference type="Pfam" id="PF04055">
    <property type="entry name" value="Radical_SAM"/>
    <property type="match status" value="1"/>
</dbReference>
<dbReference type="InterPro" id="IPR007197">
    <property type="entry name" value="rSAM"/>
</dbReference>
<dbReference type="Gene3D" id="3.20.20.70">
    <property type="entry name" value="Aldolase class I"/>
    <property type="match status" value="1"/>
</dbReference>
<dbReference type="AlphaFoldDB" id="A0A1J5RMA8"/>
<gene>
    <name evidence="7" type="ORF">GALL_208580</name>
</gene>
<reference evidence="7" key="1">
    <citation type="submission" date="2016-10" db="EMBL/GenBank/DDBJ databases">
        <title>Sequence of Gallionella enrichment culture.</title>
        <authorList>
            <person name="Poehlein A."/>
            <person name="Muehling M."/>
            <person name="Daniel R."/>
        </authorList>
    </citation>
    <scope>NUCLEOTIDE SEQUENCE</scope>
</reference>
<evidence type="ECO:0000259" key="6">
    <source>
        <dbReference type="PROSITE" id="PS51918"/>
    </source>
</evidence>
<name>A0A1J5RMA8_9ZZZZ</name>
<feature type="domain" description="Radical SAM core" evidence="6">
    <location>
        <begin position="5"/>
        <end position="238"/>
    </location>
</feature>
<dbReference type="InterPro" id="IPR058240">
    <property type="entry name" value="rSAM_sf"/>
</dbReference>
<dbReference type="GO" id="GO:0046872">
    <property type="term" value="F:metal ion binding"/>
    <property type="evidence" value="ECO:0007669"/>
    <property type="project" value="UniProtKB-KW"/>
</dbReference>
<dbReference type="SUPFAM" id="SSF102114">
    <property type="entry name" value="Radical SAM enzymes"/>
    <property type="match status" value="1"/>
</dbReference>
<dbReference type="EMBL" id="MLJW01000137">
    <property type="protein sequence ID" value="OIQ97158.1"/>
    <property type="molecule type" value="Genomic_DNA"/>
</dbReference>
<dbReference type="InterPro" id="IPR013785">
    <property type="entry name" value="Aldolase_TIM"/>
</dbReference>
<dbReference type="InterPro" id="IPR006638">
    <property type="entry name" value="Elp3/MiaA/NifB-like_rSAM"/>
</dbReference>
<dbReference type="SFLD" id="SFLDS00029">
    <property type="entry name" value="Radical_SAM"/>
    <property type="match status" value="1"/>
</dbReference>
<dbReference type="GO" id="GO:0003824">
    <property type="term" value="F:catalytic activity"/>
    <property type="evidence" value="ECO:0007669"/>
    <property type="project" value="InterPro"/>
</dbReference>
<dbReference type="SMART" id="SM00729">
    <property type="entry name" value="Elp3"/>
    <property type="match status" value="1"/>
</dbReference>
<comment type="caution">
    <text evidence="7">The sequence shown here is derived from an EMBL/GenBank/DDBJ whole genome shotgun (WGS) entry which is preliminary data.</text>
</comment>
<evidence type="ECO:0000256" key="1">
    <source>
        <dbReference type="ARBA" id="ARBA00001966"/>
    </source>
</evidence>
<keyword evidence="4" id="KW-0408">Iron</keyword>
<evidence type="ECO:0000256" key="5">
    <source>
        <dbReference type="ARBA" id="ARBA00023014"/>
    </source>
</evidence>
<keyword evidence="3" id="KW-0479">Metal-binding</keyword>